<dbReference type="Proteomes" id="UP000678895">
    <property type="component" value="Unassembled WGS sequence"/>
</dbReference>
<evidence type="ECO:0000313" key="2">
    <source>
        <dbReference type="EMBL" id="GIO44111.1"/>
    </source>
</evidence>
<feature type="transmembrane region" description="Helical" evidence="1">
    <location>
        <begin position="219"/>
        <end position="243"/>
    </location>
</feature>
<gene>
    <name evidence="2" type="ORF">J41TS4_38690</name>
</gene>
<dbReference type="AlphaFoldDB" id="A0A920CKN7"/>
<evidence type="ECO:0000256" key="1">
    <source>
        <dbReference type="SAM" id="Phobius"/>
    </source>
</evidence>
<feature type="transmembrane region" description="Helical" evidence="1">
    <location>
        <begin position="164"/>
        <end position="182"/>
    </location>
</feature>
<dbReference type="RefSeq" id="WP_301629648.1">
    <property type="nucleotide sequence ID" value="NZ_BORS01000015.1"/>
</dbReference>
<feature type="transmembrane region" description="Helical" evidence="1">
    <location>
        <begin position="101"/>
        <end position="124"/>
    </location>
</feature>
<accession>A0A920CKN7</accession>
<organism evidence="2 3">
    <name type="scientific">Paenibacillus apis</name>
    <dbReference type="NCBI Taxonomy" id="1792174"/>
    <lineage>
        <taxon>Bacteria</taxon>
        <taxon>Bacillati</taxon>
        <taxon>Bacillota</taxon>
        <taxon>Bacilli</taxon>
        <taxon>Bacillales</taxon>
        <taxon>Paenibacillaceae</taxon>
        <taxon>Paenibacillus</taxon>
    </lineage>
</organism>
<keyword evidence="3" id="KW-1185">Reference proteome</keyword>
<dbReference type="NCBIfam" id="TIGR03733">
    <property type="entry name" value="lanti_perm_MutG"/>
    <property type="match status" value="1"/>
</dbReference>
<feature type="transmembrane region" description="Helical" evidence="1">
    <location>
        <begin position="136"/>
        <end position="157"/>
    </location>
</feature>
<reference evidence="2" key="1">
    <citation type="submission" date="2021-03" db="EMBL/GenBank/DDBJ databases">
        <title>Antimicrobial resistance genes in bacteria isolated from Japanese honey, and their potential for conferring macrolide and lincosamide resistance in the American foulbrood pathogen Paenibacillus larvae.</title>
        <authorList>
            <person name="Okamoto M."/>
            <person name="Kumagai M."/>
            <person name="Kanamori H."/>
            <person name="Takamatsu D."/>
        </authorList>
    </citation>
    <scope>NUCLEOTIDE SEQUENCE</scope>
    <source>
        <strain evidence="2">J41TS4</strain>
    </source>
</reference>
<evidence type="ECO:0000313" key="3">
    <source>
        <dbReference type="Proteomes" id="UP000678895"/>
    </source>
</evidence>
<keyword evidence="1" id="KW-1133">Transmembrane helix</keyword>
<dbReference type="InterPro" id="IPR022294">
    <property type="entry name" value="ABC-transptr_permeasesu"/>
</dbReference>
<dbReference type="EMBL" id="BORS01000015">
    <property type="protein sequence ID" value="GIO44111.1"/>
    <property type="molecule type" value="Genomic_DNA"/>
</dbReference>
<protein>
    <submittedName>
        <fullName evidence="2">Lantibiotic ABC transporter permease</fullName>
    </submittedName>
</protein>
<keyword evidence="1" id="KW-0472">Membrane</keyword>
<feature type="transmembrane region" description="Helical" evidence="1">
    <location>
        <begin position="53"/>
        <end position="73"/>
    </location>
</feature>
<dbReference type="CDD" id="cd21808">
    <property type="entry name" value="ABC-2_lan_permease_MutG"/>
    <property type="match status" value="1"/>
</dbReference>
<sequence length="253" mass="27934">MTTYWRSFYSELIKLKRQPLIWVHLFVPLAGIAIFLGYYGYTPFSPASKISAYMQVLAIAFPTMIGIVCSVAADQEASAGNYQQLLVSPNRLASLAAKLTLLLLLGYCSSLLAAAGFGAGFMYILKQQTIFDPVFYVEAASLLFGSCLFLYFLHLFISLRFGKGASIGLGIVESLVGALLLTGLGDHIWIYFPSAWPIRMLTIWMQYGIASGDMLPAELLLWPGILWCTGATVISMIVLGYWYGRWEGTQSVE</sequence>
<keyword evidence="1" id="KW-0812">Transmembrane</keyword>
<proteinExistence type="predicted"/>
<comment type="caution">
    <text evidence="2">The sequence shown here is derived from an EMBL/GenBank/DDBJ whole genome shotgun (WGS) entry which is preliminary data.</text>
</comment>
<dbReference type="Pfam" id="PF12730">
    <property type="entry name" value="ABC2_membrane_4"/>
    <property type="match status" value="1"/>
</dbReference>
<name>A0A920CKN7_9BACL</name>
<feature type="transmembrane region" description="Helical" evidence="1">
    <location>
        <begin position="20"/>
        <end position="41"/>
    </location>
</feature>